<keyword evidence="1" id="KW-0732">Signal</keyword>
<feature type="chain" id="PRO_5038884614" evidence="1">
    <location>
        <begin position="18"/>
        <end position="103"/>
    </location>
</feature>
<comment type="caution">
    <text evidence="2">The sequence shown here is derived from an EMBL/GenBank/DDBJ whole genome shotgun (WGS) entry which is preliminary data.</text>
</comment>
<feature type="non-terminal residue" evidence="2">
    <location>
        <position position="1"/>
    </location>
</feature>
<reference evidence="2 3" key="1">
    <citation type="submission" date="2020-04" db="EMBL/GenBank/DDBJ databases">
        <title>MicrobeNet Type strains.</title>
        <authorList>
            <person name="Nicholson A.C."/>
        </authorList>
    </citation>
    <scope>NUCLEOTIDE SEQUENCE [LARGE SCALE GENOMIC DNA]</scope>
    <source>
        <strain evidence="2 3">ATCC BAA-277</strain>
    </source>
</reference>
<accession>A0A846ZEA4</accession>
<dbReference type="AlphaFoldDB" id="A0A846ZEA4"/>
<protein>
    <submittedName>
        <fullName evidence="2">MFS transporter</fullName>
    </submittedName>
</protein>
<evidence type="ECO:0000256" key="1">
    <source>
        <dbReference type="SAM" id="SignalP"/>
    </source>
</evidence>
<keyword evidence="3" id="KW-1185">Reference proteome</keyword>
<gene>
    <name evidence="2" type="ORF">HGB48_35155</name>
</gene>
<organism evidence="2 3">
    <name type="scientific">Actinomadura latina</name>
    <dbReference type="NCBI Taxonomy" id="163603"/>
    <lineage>
        <taxon>Bacteria</taxon>
        <taxon>Bacillati</taxon>
        <taxon>Actinomycetota</taxon>
        <taxon>Actinomycetes</taxon>
        <taxon>Streptosporangiales</taxon>
        <taxon>Thermomonosporaceae</taxon>
        <taxon>Actinomadura</taxon>
    </lineage>
</organism>
<dbReference type="Proteomes" id="UP000579250">
    <property type="component" value="Unassembled WGS sequence"/>
</dbReference>
<dbReference type="EMBL" id="JAAXPI010000108">
    <property type="protein sequence ID" value="NKZ08943.1"/>
    <property type="molecule type" value="Genomic_DNA"/>
</dbReference>
<dbReference type="InterPro" id="IPR015422">
    <property type="entry name" value="PyrdxlP-dep_Trfase_small"/>
</dbReference>
<feature type="signal peptide" evidence="1">
    <location>
        <begin position="1"/>
        <end position="17"/>
    </location>
</feature>
<dbReference type="Gene3D" id="3.90.1150.10">
    <property type="entry name" value="Aspartate Aminotransferase, domain 1"/>
    <property type="match status" value="1"/>
</dbReference>
<name>A0A846ZEA4_9ACTN</name>
<evidence type="ECO:0000313" key="2">
    <source>
        <dbReference type="EMBL" id="NKZ08943.1"/>
    </source>
</evidence>
<proteinExistence type="predicted"/>
<evidence type="ECO:0000313" key="3">
    <source>
        <dbReference type="Proteomes" id="UP000579250"/>
    </source>
</evidence>
<sequence>LLVCVTFFFASAGASSAYLTVSEIFPMETRALAIAFFYAVGERGVHWRFLFPDAERARARYPATAARLDEAIDIPLSANLTERDRDHVVEAVRKVVGAGAGRC</sequence>